<comment type="caution">
    <text evidence="1">The sequence shown here is derived from an EMBL/GenBank/DDBJ whole genome shotgun (WGS) entry which is preliminary data.</text>
</comment>
<reference evidence="1" key="1">
    <citation type="submission" date="2024-03" db="EMBL/GenBank/DDBJ databases">
        <title>Novel Streptomyces species of biotechnological and ecological value are a feature of Machair soil.</title>
        <authorList>
            <person name="Prole J.R."/>
            <person name="Goodfellow M."/>
            <person name="Allenby N."/>
            <person name="Ward A.C."/>
        </authorList>
    </citation>
    <scope>NUCLEOTIDE SEQUENCE</scope>
    <source>
        <strain evidence="1">MS2.AVA.5</strain>
    </source>
</reference>
<proteinExistence type="predicted"/>
<gene>
    <name evidence="1" type="ORF">WKI67_16540</name>
</gene>
<sequence>MPQLTAPVTGVRTSFLAAMDEFLAEGTDPNTLLAHEIEEFGRVWHRPDGFAEYVGRLRAEALEETPRPEGWVPHTNLWFLDGDVFLGRLAIRHRLTPFLHELGGHIGYTVRPCARRSGHATAMLRQALPYARGLGIDSVLLTCDLTNIASRKVIEANGGVLEDERGGKRRYWIRTDL</sequence>
<dbReference type="Proteomes" id="UP001377168">
    <property type="component" value="Unassembled WGS sequence"/>
</dbReference>
<protein>
    <submittedName>
        <fullName evidence="1">GNAT family N-acetyltransferase</fullName>
        <ecNumber evidence="1">2.3.1.-</ecNumber>
    </submittedName>
</protein>
<name>A0ACC6PUH1_9ACTN</name>
<accession>A0ACC6PUH1</accession>
<dbReference type="EC" id="2.3.1.-" evidence="1"/>
<keyword evidence="1" id="KW-0808">Transferase</keyword>
<keyword evidence="2" id="KW-1185">Reference proteome</keyword>
<organism evidence="1 2">
    <name type="scientific">Streptomyces achmelvichensis</name>
    <dbReference type="NCBI Taxonomy" id="3134111"/>
    <lineage>
        <taxon>Bacteria</taxon>
        <taxon>Bacillati</taxon>
        <taxon>Actinomycetota</taxon>
        <taxon>Actinomycetes</taxon>
        <taxon>Kitasatosporales</taxon>
        <taxon>Streptomycetaceae</taxon>
        <taxon>Streptomyces</taxon>
    </lineage>
</organism>
<dbReference type="EMBL" id="JBBKAJ010000022">
    <property type="protein sequence ID" value="MEJ8634996.1"/>
    <property type="molecule type" value="Genomic_DNA"/>
</dbReference>
<evidence type="ECO:0000313" key="1">
    <source>
        <dbReference type="EMBL" id="MEJ8634996.1"/>
    </source>
</evidence>
<keyword evidence="1" id="KW-0012">Acyltransferase</keyword>
<evidence type="ECO:0000313" key="2">
    <source>
        <dbReference type="Proteomes" id="UP001377168"/>
    </source>
</evidence>